<dbReference type="PANTHER" id="PTHR11645:SF0">
    <property type="entry name" value="PYRROLINE-5-CARBOXYLATE REDUCTASE 3"/>
    <property type="match status" value="1"/>
</dbReference>
<reference evidence="5" key="1">
    <citation type="journal article" date="2020" name="Front. Microbiol.">
        <title>Gene regulatory networks of Penicillium echinulatum 2HH and Penicillium oxalicum 114-2 inferred by a computational biology approach.</title>
        <authorList>
            <person name="Lenz A.R."/>
            <person name="Galan-Vasquez E."/>
            <person name="Balbinot E."/>
            <person name="De Abreu F.P."/>
            <person name="De Oliveira N.S."/>
            <person name="Da Rosa L.O."/>
            <person name="De Avila E Silva S."/>
            <person name="Camassola M."/>
            <person name="Dillon A.J.P."/>
            <person name="Perez-Rueda E."/>
        </authorList>
    </citation>
    <scope>NUCLEOTIDE SEQUENCE</scope>
    <source>
        <strain evidence="5">S1M29</strain>
    </source>
</reference>
<accession>A0A8J8WF05</accession>
<feature type="binding site" evidence="3">
    <location>
        <position position="16"/>
    </location>
    <ligand>
        <name>NADPH</name>
        <dbReference type="ChEBI" id="CHEBI:57783"/>
    </ligand>
</feature>
<keyword evidence="3" id="KW-0521">NADP</keyword>
<dbReference type="PIRSF" id="PIRSF000193">
    <property type="entry name" value="Pyrrol-5-carb_rd"/>
    <property type="match status" value="1"/>
</dbReference>
<proteinExistence type="inferred from homology"/>
<sequence>MTQDSLRVDVYTGDENARAVQNADVVILGCKPNAISEILTEKVVQAFEQSEQRLILVNLAGGVTLVDLARLYQSVHIGPEYKTILVRAIPNIAASVQQSVTVCSSLIEDGRKTVQGVFGLIGHTEWVAEKQMYAASALGASSLAFHAILLRAVARSLSEIPSADALRLCARAMQGTAALVLAGEAPDAIIDKVATPRGSTEAGLRILERHGAEDTFLAAIRATTQATGTMGKTVA</sequence>
<evidence type="ECO:0000259" key="4">
    <source>
        <dbReference type="Pfam" id="PF14748"/>
    </source>
</evidence>
<comment type="caution">
    <text evidence="5">The sequence shown here is derived from an EMBL/GenBank/DDBJ whole genome shotgun (WGS) entry which is preliminary data.</text>
</comment>
<gene>
    <name evidence="5" type="ORF">PECM_003095</name>
</gene>
<evidence type="ECO:0000256" key="2">
    <source>
        <dbReference type="ARBA" id="ARBA00023002"/>
    </source>
</evidence>
<evidence type="ECO:0000256" key="3">
    <source>
        <dbReference type="PIRSR" id="PIRSR000193-1"/>
    </source>
</evidence>
<dbReference type="AlphaFoldDB" id="A0A8J8WF05"/>
<organism evidence="5 6">
    <name type="scientific">Penicillium ucsense</name>
    <dbReference type="NCBI Taxonomy" id="2839758"/>
    <lineage>
        <taxon>Eukaryota</taxon>
        <taxon>Fungi</taxon>
        <taxon>Dikarya</taxon>
        <taxon>Ascomycota</taxon>
        <taxon>Pezizomycotina</taxon>
        <taxon>Eurotiomycetes</taxon>
        <taxon>Eurotiomycetidae</taxon>
        <taxon>Eurotiales</taxon>
        <taxon>Aspergillaceae</taxon>
        <taxon>Penicillium</taxon>
    </lineage>
</organism>
<dbReference type="Pfam" id="PF14748">
    <property type="entry name" value="P5CR_dimer"/>
    <property type="match status" value="1"/>
</dbReference>
<evidence type="ECO:0000313" key="5">
    <source>
        <dbReference type="EMBL" id="KAF7712319.1"/>
    </source>
</evidence>
<dbReference type="SUPFAM" id="SSF51735">
    <property type="entry name" value="NAD(P)-binding Rossmann-fold domains"/>
    <property type="match status" value="1"/>
</dbReference>
<dbReference type="InterPro" id="IPR029036">
    <property type="entry name" value="P5CR_dimer"/>
</dbReference>
<name>A0A8J8WF05_9EURO</name>
<dbReference type="PANTHER" id="PTHR11645">
    <property type="entry name" value="PYRROLINE-5-CARBOXYLATE REDUCTASE"/>
    <property type="match status" value="1"/>
</dbReference>
<keyword evidence="2 5" id="KW-0560">Oxidoreductase</keyword>
<dbReference type="InterPro" id="IPR000304">
    <property type="entry name" value="Pyrroline-COOH_reductase"/>
</dbReference>
<dbReference type="GO" id="GO:0055129">
    <property type="term" value="P:L-proline biosynthetic process"/>
    <property type="evidence" value="ECO:0007669"/>
    <property type="project" value="TreeGrafter"/>
</dbReference>
<dbReference type="Gene3D" id="1.10.3730.10">
    <property type="entry name" value="ProC C-terminal domain-like"/>
    <property type="match status" value="1"/>
</dbReference>
<dbReference type="InterPro" id="IPR008927">
    <property type="entry name" value="6-PGluconate_DH-like_C_sf"/>
</dbReference>
<dbReference type="InterPro" id="IPR036291">
    <property type="entry name" value="NAD(P)-bd_dom_sf"/>
</dbReference>
<dbReference type="SUPFAM" id="SSF48179">
    <property type="entry name" value="6-phosphogluconate dehydrogenase C-terminal domain-like"/>
    <property type="match status" value="1"/>
</dbReference>
<dbReference type="EMBL" id="WIWV01000190">
    <property type="protein sequence ID" value="KAF7712319.1"/>
    <property type="molecule type" value="Genomic_DNA"/>
</dbReference>
<evidence type="ECO:0000256" key="1">
    <source>
        <dbReference type="ARBA" id="ARBA00005525"/>
    </source>
</evidence>
<protein>
    <recommendedName>
        <fullName evidence="4">Pyrroline-5-carboxylate reductase dimerisation domain-containing protein</fullName>
    </recommendedName>
</protein>
<dbReference type="Proteomes" id="UP000631181">
    <property type="component" value="Unassembled WGS sequence"/>
</dbReference>
<dbReference type="OrthoDB" id="10263291at2759"/>
<evidence type="ECO:0000313" key="6">
    <source>
        <dbReference type="Proteomes" id="UP000631181"/>
    </source>
</evidence>
<keyword evidence="6" id="KW-1185">Reference proteome</keyword>
<dbReference type="GO" id="GO:0004735">
    <property type="term" value="F:pyrroline-5-carboxylate reductase activity"/>
    <property type="evidence" value="ECO:0007669"/>
    <property type="project" value="InterPro"/>
</dbReference>
<comment type="similarity">
    <text evidence="1">Belongs to the pyrroline-5-carboxylate reductase family.</text>
</comment>
<feature type="domain" description="Pyrroline-5-carboxylate reductase dimerisation" evidence="4">
    <location>
        <begin position="129"/>
        <end position="227"/>
    </location>
</feature>
<dbReference type="Gene3D" id="3.40.50.720">
    <property type="entry name" value="NAD(P)-binding Rossmann-like Domain"/>
    <property type="match status" value="1"/>
</dbReference>